<evidence type="ECO:0000313" key="3">
    <source>
        <dbReference type="Proteomes" id="UP000275461"/>
    </source>
</evidence>
<feature type="region of interest" description="Disordered" evidence="1">
    <location>
        <begin position="1"/>
        <end position="54"/>
    </location>
</feature>
<evidence type="ECO:0000256" key="1">
    <source>
        <dbReference type="SAM" id="MobiDB-lite"/>
    </source>
</evidence>
<sequence>MDTSMKVSTLNVQMLRPSGTGESQGKASPAPSGAEAVSGTRQGGGAAEAAQQAQRNAEKVADAVDRINDFVQVVQRDLEFSVHDDTGRTVVRVFDSGSEELVRQFPADEILAIAEQLDEVRGLLVRDQA</sequence>
<dbReference type="RefSeq" id="WP_121441463.1">
    <property type="nucleotide sequence ID" value="NZ_RCDA01000001.1"/>
</dbReference>
<gene>
    <name evidence="2" type="ORF">DFR31_0936</name>
</gene>
<dbReference type="SUPFAM" id="SSF160214">
    <property type="entry name" value="FlaG-like"/>
    <property type="match status" value="1"/>
</dbReference>
<keyword evidence="2" id="KW-0966">Cell projection</keyword>
<organism evidence="2 3">
    <name type="scientific">Alkalispirillum mobile</name>
    <dbReference type="NCBI Taxonomy" id="85925"/>
    <lineage>
        <taxon>Bacteria</taxon>
        <taxon>Pseudomonadati</taxon>
        <taxon>Pseudomonadota</taxon>
        <taxon>Gammaproteobacteria</taxon>
        <taxon>Chromatiales</taxon>
        <taxon>Ectothiorhodospiraceae</taxon>
        <taxon>Alkalispirillum</taxon>
    </lineage>
</organism>
<keyword evidence="2" id="KW-0282">Flagellum</keyword>
<reference evidence="2 3" key="1">
    <citation type="submission" date="2018-10" db="EMBL/GenBank/DDBJ databases">
        <title>Genomic Encyclopedia of Type Strains, Phase IV (KMG-IV): sequencing the most valuable type-strain genomes for metagenomic binning, comparative biology and taxonomic classification.</title>
        <authorList>
            <person name="Goeker M."/>
        </authorList>
    </citation>
    <scope>NUCLEOTIDE SEQUENCE [LARGE SCALE GENOMIC DNA]</scope>
    <source>
        <strain evidence="2 3">DSM 12769</strain>
    </source>
</reference>
<dbReference type="Proteomes" id="UP000275461">
    <property type="component" value="Unassembled WGS sequence"/>
</dbReference>
<dbReference type="AlphaFoldDB" id="A0A498C5T8"/>
<dbReference type="InterPro" id="IPR005186">
    <property type="entry name" value="FlaG"/>
</dbReference>
<name>A0A498C5T8_9GAMM</name>
<keyword evidence="2" id="KW-0969">Cilium</keyword>
<evidence type="ECO:0000313" key="2">
    <source>
        <dbReference type="EMBL" id="RLK51022.1"/>
    </source>
</evidence>
<comment type="caution">
    <text evidence="2">The sequence shown here is derived from an EMBL/GenBank/DDBJ whole genome shotgun (WGS) entry which is preliminary data.</text>
</comment>
<feature type="compositionally biased region" description="Polar residues" evidence="1">
    <location>
        <begin position="1"/>
        <end position="12"/>
    </location>
</feature>
<keyword evidence="3" id="KW-1185">Reference proteome</keyword>
<protein>
    <submittedName>
        <fullName evidence="2">Flagellar protein FlaG</fullName>
    </submittedName>
</protein>
<dbReference type="Gene3D" id="3.30.160.170">
    <property type="entry name" value="FlaG-like"/>
    <property type="match status" value="1"/>
</dbReference>
<accession>A0A498C5T8</accession>
<dbReference type="EMBL" id="RCDA01000001">
    <property type="protein sequence ID" value="RLK51022.1"/>
    <property type="molecule type" value="Genomic_DNA"/>
</dbReference>
<dbReference type="OrthoDB" id="5741693at2"/>
<dbReference type="PANTHER" id="PTHR37166:SF1">
    <property type="entry name" value="PROTEIN FLAG"/>
    <property type="match status" value="1"/>
</dbReference>
<dbReference type="InterPro" id="IPR035924">
    <property type="entry name" value="FlaG-like_sf"/>
</dbReference>
<dbReference type="Pfam" id="PF03646">
    <property type="entry name" value="FlaG"/>
    <property type="match status" value="1"/>
</dbReference>
<dbReference type="PANTHER" id="PTHR37166">
    <property type="entry name" value="PROTEIN FLAG"/>
    <property type="match status" value="1"/>
</dbReference>
<proteinExistence type="predicted"/>